<keyword evidence="7" id="KW-1185">Reference proteome</keyword>
<reference evidence="6" key="1">
    <citation type="submission" date="2022-01" db="EMBL/GenBank/DDBJ databases">
        <title>Comparative genomics reveals a dynamic genome evolution in the ectomycorrhizal milk-cap (Lactarius) mushrooms.</title>
        <authorList>
            <consortium name="DOE Joint Genome Institute"/>
            <person name="Lebreton A."/>
            <person name="Tang N."/>
            <person name="Kuo A."/>
            <person name="LaButti K."/>
            <person name="Drula E."/>
            <person name="Barry K."/>
            <person name="Clum A."/>
            <person name="Lipzen A."/>
            <person name="Mousain D."/>
            <person name="Ng V."/>
            <person name="Wang R."/>
            <person name="Wang X."/>
            <person name="Dai Y."/>
            <person name="Henrissat B."/>
            <person name="Grigoriev I.V."/>
            <person name="Guerin-Laguette A."/>
            <person name="Yu F."/>
            <person name="Martin F.M."/>
        </authorList>
    </citation>
    <scope>NUCLEOTIDE SEQUENCE</scope>
    <source>
        <strain evidence="6">QP</strain>
    </source>
</reference>
<sequence>MVYHPQEHQLDPLHEPVAVIGSGLAGLITAYTLLQDGFANVEILTRDKSVGGVWSEERVYPGLCINSVHGEYRFSPLPMRVPESHTKTGGRLSGDNIRQYLEEFKERFLKGKIRFETEVLNIRRGDGGRGWSVLVHDKNSASAEKVRVLYYPRIVLCTGGNSNPYFPESLAPEAAKAARFSGPVFHSMDFASRIDDLLSCTAPTGPDAPREVVVVGSGKSAQDAAAFLANEGRPVTVIFRIADAFLASPNPLPDAIRKSRLLSVMAGDKELRSRLERFLHTTWIGGLIVRGFWQTLARYSHHVLGLPRDSPLRCTRSIFWNTRTNDEGVPREGSFYSLVNAGKITIVSPAQVEKYGDDGQSVVLDDGRTVPASAVILATGYKSTWRPIFDDETIEYLGLGRRPPGYEPRKKYHWDYTSLANPPAIPRDAPWVAPVYRALVPAKSMLNRDFAINGATLSTHHAYISELSAHWIAAYFRRDELRLPRSVDEALDLADRDAAWVRRRYPYTQNWTSESNATGICFWSWPQLADNLLEDMGLPARRSGGNWLTWPFKPMDIDHLAHLKEEREAKRRSSTT</sequence>
<dbReference type="AlphaFoldDB" id="A0AAD4LH50"/>
<keyword evidence="5" id="KW-0560">Oxidoreductase</keyword>
<gene>
    <name evidence="6" type="ORF">EDB92DRAFT_1868689</name>
</gene>
<dbReference type="GO" id="GO:0004499">
    <property type="term" value="F:N,N-dimethylaniline monooxygenase activity"/>
    <property type="evidence" value="ECO:0007669"/>
    <property type="project" value="InterPro"/>
</dbReference>
<dbReference type="GO" id="GO:0050661">
    <property type="term" value="F:NADP binding"/>
    <property type="evidence" value="ECO:0007669"/>
    <property type="project" value="InterPro"/>
</dbReference>
<accession>A0AAD4LH50</accession>
<evidence type="ECO:0000313" key="7">
    <source>
        <dbReference type="Proteomes" id="UP001201163"/>
    </source>
</evidence>
<evidence type="ECO:0000313" key="6">
    <source>
        <dbReference type="EMBL" id="KAH8989242.1"/>
    </source>
</evidence>
<keyword evidence="2" id="KW-0285">Flavoprotein</keyword>
<evidence type="ECO:0000256" key="5">
    <source>
        <dbReference type="ARBA" id="ARBA00023002"/>
    </source>
</evidence>
<dbReference type="InterPro" id="IPR020946">
    <property type="entry name" value="Flavin_mOase-like"/>
</dbReference>
<evidence type="ECO:0000256" key="1">
    <source>
        <dbReference type="ARBA" id="ARBA00009183"/>
    </source>
</evidence>
<proteinExistence type="inferred from homology"/>
<comment type="caution">
    <text evidence="6">The sequence shown here is derived from an EMBL/GenBank/DDBJ whole genome shotgun (WGS) entry which is preliminary data.</text>
</comment>
<name>A0AAD4LH50_9AGAM</name>
<dbReference type="Pfam" id="PF00743">
    <property type="entry name" value="FMO-like"/>
    <property type="match status" value="1"/>
</dbReference>
<evidence type="ECO:0000256" key="2">
    <source>
        <dbReference type="ARBA" id="ARBA00022630"/>
    </source>
</evidence>
<dbReference type="InterPro" id="IPR036188">
    <property type="entry name" value="FAD/NAD-bd_sf"/>
</dbReference>
<dbReference type="GO" id="GO:0050660">
    <property type="term" value="F:flavin adenine dinucleotide binding"/>
    <property type="evidence" value="ECO:0007669"/>
    <property type="project" value="InterPro"/>
</dbReference>
<dbReference type="InterPro" id="IPR000960">
    <property type="entry name" value="Flavin_mOase"/>
</dbReference>
<dbReference type="PRINTS" id="PR00370">
    <property type="entry name" value="FMOXYGENASE"/>
</dbReference>
<evidence type="ECO:0000256" key="3">
    <source>
        <dbReference type="ARBA" id="ARBA00022827"/>
    </source>
</evidence>
<dbReference type="Proteomes" id="UP001201163">
    <property type="component" value="Unassembled WGS sequence"/>
</dbReference>
<dbReference type="InterPro" id="IPR050346">
    <property type="entry name" value="FMO-like"/>
</dbReference>
<keyword evidence="3" id="KW-0274">FAD</keyword>
<comment type="similarity">
    <text evidence="1">Belongs to the FMO family.</text>
</comment>
<dbReference type="SUPFAM" id="SSF51905">
    <property type="entry name" value="FAD/NAD(P)-binding domain"/>
    <property type="match status" value="2"/>
</dbReference>
<evidence type="ECO:0000256" key="4">
    <source>
        <dbReference type="ARBA" id="ARBA00022857"/>
    </source>
</evidence>
<keyword evidence="4" id="KW-0521">NADP</keyword>
<dbReference type="PANTHER" id="PTHR23023">
    <property type="entry name" value="DIMETHYLANILINE MONOOXYGENASE"/>
    <property type="match status" value="1"/>
</dbReference>
<protein>
    <submittedName>
        <fullName evidence="6">FAD/NAD-P-binding domain-containing protein</fullName>
    </submittedName>
</protein>
<dbReference type="Gene3D" id="3.50.50.60">
    <property type="entry name" value="FAD/NAD(P)-binding domain"/>
    <property type="match status" value="2"/>
</dbReference>
<organism evidence="6 7">
    <name type="scientific">Lactarius akahatsu</name>
    <dbReference type="NCBI Taxonomy" id="416441"/>
    <lineage>
        <taxon>Eukaryota</taxon>
        <taxon>Fungi</taxon>
        <taxon>Dikarya</taxon>
        <taxon>Basidiomycota</taxon>
        <taxon>Agaricomycotina</taxon>
        <taxon>Agaricomycetes</taxon>
        <taxon>Russulales</taxon>
        <taxon>Russulaceae</taxon>
        <taxon>Lactarius</taxon>
    </lineage>
</organism>
<dbReference type="EMBL" id="JAKELL010000038">
    <property type="protein sequence ID" value="KAH8989242.1"/>
    <property type="molecule type" value="Genomic_DNA"/>
</dbReference>